<dbReference type="InterPro" id="IPR036638">
    <property type="entry name" value="HLH_DNA-bd_sf"/>
</dbReference>
<dbReference type="Gene3D" id="4.10.280.10">
    <property type="entry name" value="Helix-loop-helix DNA-binding domain"/>
    <property type="match status" value="1"/>
</dbReference>
<dbReference type="SMART" id="SM00353">
    <property type="entry name" value="HLH"/>
    <property type="match status" value="1"/>
</dbReference>
<evidence type="ECO:0000256" key="2">
    <source>
        <dbReference type="ARBA" id="ARBA00023242"/>
    </source>
</evidence>
<dbReference type="PROSITE" id="PS50888">
    <property type="entry name" value="BHLH"/>
    <property type="match status" value="1"/>
</dbReference>
<dbReference type="PANTHER" id="PTHR10328:SF11">
    <property type="entry name" value="MAX-LIKE PROTEIN X"/>
    <property type="match status" value="1"/>
</dbReference>
<keyword evidence="1" id="KW-0238">DNA-binding</keyword>
<feature type="compositionally biased region" description="Low complexity" evidence="3">
    <location>
        <begin position="298"/>
        <end position="312"/>
    </location>
</feature>
<dbReference type="GO" id="GO:0003700">
    <property type="term" value="F:DNA-binding transcription factor activity"/>
    <property type="evidence" value="ECO:0007669"/>
    <property type="project" value="TreeGrafter"/>
</dbReference>
<feature type="domain" description="BHLH" evidence="4">
    <location>
        <begin position="179"/>
        <end position="229"/>
    </location>
</feature>
<dbReference type="GO" id="GO:0003677">
    <property type="term" value="F:DNA binding"/>
    <property type="evidence" value="ECO:0007669"/>
    <property type="project" value="UniProtKB-KW"/>
</dbReference>
<protein>
    <recommendedName>
        <fullName evidence="4">BHLH domain-containing protein</fullName>
    </recommendedName>
</protein>
<accession>A0A4Y7TYK7</accession>
<evidence type="ECO:0000256" key="3">
    <source>
        <dbReference type="SAM" id="MobiDB-lite"/>
    </source>
</evidence>
<dbReference type="EMBL" id="QPFP01000002">
    <property type="protein sequence ID" value="TEB38659.1"/>
    <property type="molecule type" value="Genomic_DNA"/>
</dbReference>
<feature type="compositionally biased region" description="Polar residues" evidence="3">
    <location>
        <begin position="1"/>
        <end position="10"/>
    </location>
</feature>
<feature type="region of interest" description="Disordered" evidence="3">
    <location>
        <begin position="79"/>
        <end position="166"/>
    </location>
</feature>
<dbReference type="GO" id="GO:0090575">
    <property type="term" value="C:RNA polymerase II transcription regulator complex"/>
    <property type="evidence" value="ECO:0007669"/>
    <property type="project" value="TreeGrafter"/>
</dbReference>
<dbReference type="STRING" id="71717.A0A4Y7TYK7"/>
<dbReference type="OrthoDB" id="5778525at2759"/>
<dbReference type="Pfam" id="PF00010">
    <property type="entry name" value="HLH"/>
    <property type="match status" value="1"/>
</dbReference>
<proteinExistence type="predicted"/>
<dbReference type="AlphaFoldDB" id="A0A4Y7TYK7"/>
<dbReference type="GO" id="GO:0046983">
    <property type="term" value="F:protein dimerization activity"/>
    <property type="evidence" value="ECO:0007669"/>
    <property type="project" value="InterPro"/>
</dbReference>
<keyword evidence="6" id="KW-1185">Reference proteome</keyword>
<keyword evidence="2" id="KW-0539">Nucleus</keyword>
<evidence type="ECO:0000259" key="4">
    <source>
        <dbReference type="PROSITE" id="PS50888"/>
    </source>
</evidence>
<reference evidence="5 6" key="1">
    <citation type="journal article" date="2019" name="Nat. Ecol. Evol.">
        <title>Megaphylogeny resolves global patterns of mushroom evolution.</title>
        <authorList>
            <person name="Varga T."/>
            <person name="Krizsan K."/>
            <person name="Foldi C."/>
            <person name="Dima B."/>
            <person name="Sanchez-Garcia M."/>
            <person name="Sanchez-Ramirez S."/>
            <person name="Szollosi G.J."/>
            <person name="Szarkandi J.G."/>
            <person name="Papp V."/>
            <person name="Albert L."/>
            <person name="Andreopoulos W."/>
            <person name="Angelini C."/>
            <person name="Antonin V."/>
            <person name="Barry K.W."/>
            <person name="Bougher N.L."/>
            <person name="Buchanan P."/>
            <person name="Buyck B."/>
            <person name="Bense V."/>
            <person name="Catcheside P."/>
            <person name="Chovatia M."/>
            <person name="Cooper J."/>
            <person name="Damon W."/>
            <person name="Desjardin D."/>
            <person name="Finy P."/>
            <person name="Geml J."/>
            <person name="Haridas S."/>
            <person name="Hughes K."/>
            <person name="Justo A."/>
            <person name="Karasinski D."/>
            <person name="Kautmanova I."/>
            <person name="Kiss B."/>
            <person name="Kocsube S."/>
            <person name="Kotiranta H."/>
            <person name="LaButti K.M."/>
            <person name="Lechner B.E."/>
            <person name="Liimatainen K."/>
            <person name="Lipzen A."/>
            <person name="Lukacs Z."/>
            <person name="Mihaltcheva S."/>
            <person name="Morgado L.N."/>
            <person name="Niskanen T."/>
            <person name="Noordeloos M.E."/>
            <person name="Ohm R.A."/>
            <person name="Ortiz-Santana B."/>
            <person name="Ovrebo C."/>
            <person name="Racz N."/>
            <person name="Riley R."/>
            <person name="Savchenko A."/>
            <person name="Shiryaev A."/>
            <person name="Soop K."/>
            <person name="Spirin V."/>
            <person name="Szebenyi C."/>
            <person name="Tomsovsky M."/>
            <person name="Tulloss R.E."/>
            <person name="Uehling J."/>
            <person name="Grigoriev I.V."/>
            <person name="Vagvolgyi C."/>
            <person name="Papp T."/>
            <person name="Martin F.M."/>
            <person name="Miettinen O."/>
            <person name="Hibbett D.S."/>
            <person name="Nagy L.G."/>
        </authorList>
    </citation>
    <scope>NUCLEOTIDE SEQUENCE [LARGE SCALE GENOMIC DNA]</scope>
    <source>
        <strain evidence="5 6">FP101781</strain>
    </source>
</reference>
<dbReference type="InterPro" id="IPR011598">
    <property type="entry name" value="bHLH_dom"/>
</dbReference>
<feature type="compositionally biased region" description="Low complexity" evidence="3">
    <location>
        <begin position="126"/>
        <end position="141"/>
    </location>
</feature>
<dbReference type="SUPFAM" id="SSF47459">
    <property type="entry name" value="HLH, helix-loop-helix DNA-binding domain"/>
    <property type="match status" value="1"/>
</dbReference>
<feature type="region of interest" description="Disordered" evidence="3">
    <location>
        <begin position="259"/>
        <end position="312"/>
    </location>
</feature>
<sequence>MEQNSQQQHSGMGEENAMPAGYYYPSDEAPYNMGYAGQMQQYPAVGGHAPQTRGLDMHHQGMPPYPNLALLPPHFGGNVYSGSPPHGTLPLSPAPGSPDINMYGGGPLSPPVSGSETSGDGLYHHSNSSGANSPSSSRANSLVHRTAPGRRRGRSHDSDDEDNMGMPYVENLAHSRKEATRRQRIEAEQRRRDELRDGYAKLKDVMPVSNQKSSKVSLLERATNHIIALDKANKELQARINALEAEMQRLRAVNEKISLSQNNTPSPGRMGEGIRPMSPAHEGGIAGHSLTSVRGQLPPSEHSSPSASEKGL</sequence>
<gene>
    <name evidence="5" type="ORF">FA13DRAFT_1751314</name>
</gene>
<evidence type="ECO:0000313" key="5">
    <source>
        <dbReference type="EMBL" id="TEB38659.1"/>
    </source>
</evidence>
<evidence type="ECO:0000313" key="6">
    <source>
        <dbReference type="Proteomes" id="UP000298030"/>
    </source>
</evidence>
<dbReference type="PANTHER" id="PTHR10328">
    <property type="entry name" value="PROTEIN MAX MYC-ASSOCIATED FACTOR X"/>
    <property type="match status" value="1"/>
</dbReference>
<dbReference type="Proteomes" id="UP000298030">
    <property type="component" value="Unassembled WGS sequence"/>
</dbReference>
<comment type="caution">
    <text evidence="5">The sequence shown here is derived from an EMBL/GenBank/DDBJ whole genome shotgun (WGS) entry which is preliminary data.</text>
</comment>
<evidence type="ECO:0000256" key="1">
    <source>
        <dbReference type="ARBA" id="ARBA00023125"/>
    </source>
</evidence>
<dbReference type="GO" id="GO:0045944">
    <property type="term" value="P:positive regulation of transcription by RNA polymerase II"/>
    <property type="evidence" value="ECO:0007669"/>
    <property type="project" value="TreeGrafter"/>
</dbReference>
<organism evidence="5 6">
    <name type="scientific">Coprinellus micaceus</name>
    <name type="common">Glistening ink-cap mushroom</name>
    <name type="synonym">Coprinus micaceus</name>
    <dbReference type="NCBI Taxonomy" id="71717"/>
    <lineage>
        <taxon>Eukaryota</taxon>
        <taxon>Fungi</taxon>
        <taxon>Dikarya</taxon>
        <taxon>Basidiomycota</taxon>
        <taxon>Agaricomycotina</taxon>
        <taxon>Agaricomycetes</taxon>
        <taxon>Agaricomycetidae</taxon>
        <taxon>Agaricales</taxon>
        <taxon>Agaricineae</taxon>
        <taxon>Psathyrellaceae</taxon>
        <taxon>Coprinellus</taxon>
    </lineage>
</organism>
<name>A0A4Y7TYK7_COPMI</name>
<feature type="region of interest" description="Disordered" evidence="3">
    <location>
        <begin position="1"/>
        <end position="23"/>
    </location>
</feature>